<feature type="region of interest" description="Disordered" evidence="1">
    <location>
        <begin position="42"/>
        <end position="66"/>
    </location>
</feature>
<evidence type="ECO:0000313" key="2">
    <source>
        <dbReference type="EMBL" id="PTQ80606.1"/>
    </source>
</evidence>
<evidence type="ECO:0008006" key="6">
    <source>
        <dbReference type="Google" id="ProtNLM"/>
    </source>
</evidence>
<protein>
    <recommendedName>
        <fullName evidence="6">Lipoprotein</fullName>
    </recommendedName>
</protein>
<proteinExistence type="predicted"/>
<accession>A0A1H9H052</accession>
<dbReference type="EMBL" id="FOFX01000083">
    <property type="protein sequence ID" value="SEQ55694.1"/>
    <property type="molecule type" value="Genomic_DNA"/>
</dbReference>
<evidence type="ECO:0000256" key="1">
    <source>
        <dbReference type="SAM" id="MobiDB-lite"/>
    </source>
</evidence>
<reference evidence="2 5" key="2">
    <citation type="submission" date="2018-04" db="EMBL/GenBank/DDBJ databases">
        <title>Active sludge and wastewater microbial communities from Klosterneuburg, Austria.</title>
        <authorList>
            <person name="Wagner M."/>
        </authorList>
    </citation>
    <scope>NUCLEOTIDE SEQUENCE [LARGE SCALE GENOMIC DNA]</scope>
    <source>
        <strain evidence="2 5">Nm4</strain>
    </source>
</reference>
<evidence type="ECO:0000313" key="3">
    <source>
        <dbReference type="EMBL" id="SEQ55694.1"/>
    </source>
</evidence>
<dbReference type="Proteomes" id="UP000244110">
    <property type="component" value="Unassembled WGS sequence"/>
</dbReference>
<reference evidence="3 4" key="1">
    <citation type="submission" date="2016-10" db="EMBL/GenBank/DDBJ databases">
        <authorList>
            <person name="de Groot N.N."/>
        </authorList>
    </citation>
    <scope>NUCLEOTIDE SEQUENCE [LARGE SCALE GENOMIC DNA]</scope>
    <source>
        <strain evidence="3 4">Nm9</strain>
    </source>
</reference>
<dbReference type="AlphaFoldDB" id="A0A1H9H052"/>
<dbReference type="Proteomes" id="UP000181998">
    <property type="component" value="Unassembled WGS sequence"/>
</dbReference>
<dbReference type="RefSeq" id="WP_074722588.1">
    <property type="nucleotide sequence ID" value="NZ_FOFX01000083.1"/>
</dbReference>
<dbReference type="EMBL" id="QAOL01000037">
    <property type="protein sequence ID" value="PTQ80606.1"/>
    <property type="molecule type" value="Genomic_DNA"/>
</dbReference>
<dbReference type="PROSITE" id="PS51257">
    <property type="entry name" value="PROKAR_LIPOPROTEIN"/>
    <property type="match status" value="1"/>
</dbReference>
<evidence type="ECO:0000313" key="5">
    <source>
        <dbReference type="Proteomes" id="UP000244110"/>
    </source>
</evidence>
<organism evidence="3 4">
    <name type="scientific">Nitrosomonas ureae</name>
    <dbReference type="NCBI Taxonomy" id="44577"/>
    <lineage>
        <taxon>Bacteria</taxon>
        <taxon>Pseudomonadati</taxon>
        <taxon>Pseudomonadota</taxon>
        <taxon>Betaproteobacteria</taxon>
        <taxon>Nitrosomonadales</taxon>
        <taxon>Nitrosomonadaceae</taxon>
        <taxon>Nitrosomonas</taxon>
    </lineage>
</organism>
<evidence type="ECO:0000313" key="4">
    <source>
        <dbReference type="Proteomes" id="UP000181998"/>
    </source>
</evidence>
<name>A0A1H9H052_9PROT</name>
<feature type="compositionally biased region" description="Basic and acidic residues" evidence="1">
    <location>
        <begin position="55"/>
        <end position="66"/>
    </location>
</feature>
<gene>
    <name evidence="2" type="ORF">C8R28_103720</name>
    <name evidence="3" type="ORF">SAMN05421510_10834</name>
</gene>
<dbReference type="OrthoDB" id="8549402at2"/>
<sequence length="66" mass="7247">MKTISMLIIAIIAISVLVLTGCEKTDGQLKLKEPRKELSEMPPGIRWTVNGPVDESGKPIELEEAK</sequence>